<feature type="transmembrane region" description="Helical" evidence="1">
    <location>
        <begin position="67"/>
        <end position="93"/>
    </location>
</feature>
<reference evidence="2" key="1">
    <citation type="submission" date="2021-01" db="EMBL/GenBank/DDBJ databases">
        <title>Marivirga sp. nov., isolated from intertidal surface sediments.</title>
        <authorList>
            <person name="Zhang M."/>
        </authorList>
    </citation>
    <scope>NUCLEOTIDE SEQUENCE</scope>
    <source>
        <strain evidence="2">SM1354</strain>
    </source>
</reference>
<feature type="transmembrane region" description="Helical" evidence="1">
    <location>
        <begin position="12"/>
        <end position="31"/>
    </location>
</feature>
<comment type="caution">
    <text evidence="2">The sequence shown here is derived from an EMBL/GenBank/DDBJ whole genome shotgun (WGS) entry which is preliminary data.</text>
</comment>
<evidence type="ECO:0000313" key="2">
    <source>
        <dbReference type="EMBL" id="MBL0766700.1"/>
    </source>
</evidence>
<keyword evidence="1" id="KW-0472">Membrane</keyword>
<feature type="transmembrane region" description="Helical" evidence="1">
    <location>
        <begin position="37"/>
        <end position="55"/>
    </location>
</feature>
<evidence type="ECO:0000256" key="1">
    <source>
        <dbReference type="SAM" id="Phobius"/>
    </source>
</evidence>
<dbReference type="Proteomes" id="UP000642920">
    <property type="component" value="Unassembled WGS sequence"/>
</dbReference>
<dbReference type="Pfam" id="PF13858">
    <property type="entry name" value="DUF4199"/>
    <property type="match status" value="1"/>
</dbReference>
<feature type="transmembrane region" description="Helical" evidence="1">
    <location>
        <begin position="113"/>
        <end position="136"/>
    </location>
</feature>
<keyword evidence="1" id="KW-0812">Transmembrane</keyword>
<dbReference type="AlphaFoldDB" id="A0A937DK87"/>
<sequence>MRKDSVEFNGLLGGFIILIGLVVYFFIMKLAGLEHNLNLRALNLLIMAAGVFYAVRSIKHKNDDFDYLKGIGTGLVAAASSSLVFAILVFIYLQFINPEFLEAIIEKEPFGLYLNPFKIAFIIIIEGFGSGFLLTFGMMQWYKKRVPQSLVDADGDNDKTK</sequence>
<dbReference type="RefSeq" id="WP_201923533.1">
    <property type="nucleotide sequence ID" value="NZ_JAERQG010000004.1"/>
</dbReference>
<accession>A0A937DK87</accession>
<proteinExistence type="predicted"/>
<evidence type="ECO:0000313" key="3">
    <source>
        <dbReference type="Proteomes" id="UP000642920"/>
    </source>
</evidence>
<organism evidence="2 3">
    <name type="scientific">Marivirga atlantica</name>
    <dbReference type="NCBI Taxonomy" id="1548457"/>
    <lineage>
        <taxon>Bacteria</taxon>
        <taxon>Pseudomonadati</taxon>
        <taxon>Bacteroidota</taxon>
        <taxon>Cytophagia</taxon>
        <taxon>Cytophagales</taxon>
        <taxon>Marivirgaceae</taxon>
        <taxon>Marivirga</taxon>
    </lineage>
</organism>
<dbReference type="EMBL" id="JAERQG010000004">
    <property type="protein sequence ID" value="MBL0766700.1"/>
    <property type="molecule type" value="Genomic_DNA"/>
</dbReference>
<gene>
    <name evidence="2" type="ORF">JKP34_15640</name>
</gene>
<name>A0A937DK87_9BACT</name>
<dbReference type="InterPro" id="IPR025250">
    <property type="entry name" value="DUF4199"/>
</dbReference>
<keyword evidence="1" id="KW-1133">Transmembrane helix</keyword>
<keyword evidence="3" id="KW-1185">Reference proteome</keyword>
<protein>
    <submittedName>
        <fullName evidence="2">DUF4199 domain-containing protein</fullName>
    </submittedName>
</protein>